<evidence type="ECO:0000313" key="2">
    <source>
        <dbReference type="EMBL" id="QDS72915.1"/>
    </source>
</evidence>
<accession>A0A517LBA2</accession>
<evidence type="ECO:0000256" key="1">
    <source>
        <dbReference type="SAM" id="MobiDB-lite"/>
    </source>
</evidence>
<proteinExistence type="predicted"/>
<organism evidence="2 3">
    <name type="scientific">Venturia effusa</name>
    <dbReference type="NCBI Taxonomy" id="50376"/>
    <lineage>
        <taxon>Eukaryota</taxon>
        <taxon>Fungi</taxon>
        <taxon>Dikarya</taxon>
        <taxon>Ascomycota</taxon>
        <taxon>Pezizomycotina</taxon>
        <taxon>Dothideomycetes</taxon>
        <taxon>Pleosporomycetidae</taxon>
        <taxon>Venturiales</taxon>
        <taxon>Venturiaceae</taxon>
        <taxon>Venturia</taxon>
    </lineage>
</organism>
<keyword evidence="3" id="KW-1185">Reference proteome</keyword>
<dbReference type="Proteomes" id="UP000316270">
    <property type="component" value="Chromosome 8"/>
</dbReference>
<evidence type="ECO:0000313" key="3">
    <source>
        <dbReference type="Proteomes" id="UP000316270"/>
    </source>
</evidence>
<feature type="region of interest" description="Disordered" evidence="1">
    <location>
        <begin position="1"/>
        <end position="76"/>
    </location>
</feature>
<dbReference type="EMBL" id="CP042192">
    <property type="protein sequence ID" value="QDS72915.1"/>
    <property type="molecule type" value="Genomic_DNA"/>
</dbReference>
<feature type="compositionally biased region" description="Basic and acidic residues" evidence="1">
    <location>
        <begin position="37"/>
        <end position="76"/>
    </location>
</feature>
<gene>
    <name evidence="2" type="ORF">FKW77_007882</name>
</gene>
<reference evidence="2 3" key="1">
    <citation type="submission" date="2019-07" db="EMBL/GenBank/DDBJ databases">
        <title>Finished genome of Venturia effusa.</title>
        <authorList>
            <person name="Young C.A."/>
            <person name="Cox M.P."/>
            <person name="Ganley A.R.D."/>
            <person name="David W.J."/>
        </authorList>
    </citation>
    <scope>NUCLEOTIDE SEQUENCE [LARGE SCALE GENOMIC DNA]</scope>
    <source>
        <strain evidence="3">albino</strain>
    </source>
</reference>
<name>A0A517LBA2_9PEZI</name>
<dbReference type="AlphaFoldDB" id="A0A517LBA2"/>
<protein>
    <submittedName>
        <fullName evidence="2">Uncharacterized protein</fullName>
    </submittedName>
</protein>
<sequence>MAKPSTSESWEEVGEEDQGHSSSEWEDNHEDSQDAEATGREVSQRIEDYELLVEENHSHSSSERENSHDAEAIDRKVSQWIEDAELLVEGNHGHPNSEVGDELRRRWSTQADNLSQRRDSHDIQVMDRKREDSLDVKAEDQKFPHTDEHWEVVASSWKARSRPWISENMKKKWRQATQDVTLKEPRWIHAYRCWAAFALDQNPWTWNKQTSSWELMTAEYGKPLREQMSDEEREQEDKELGDWLKMELEDAEQGMKAKWLFLTSGETGNAWYLLRGPVAKTGMEAGSDGA</sequence>